<evidence type="ECO:0000256" key="5">
    <source>
        <dbReference type="ARBA" id="ARBA00023163"/>
    </source>
</evidence>
<keyword evidence="2" id="KW-0862">Zinc</keyword>
<dbReference type="PANTHER" id="PTHR36206:SF13">
    <property type="entry name" value="TRANSCRIPTIONAL REGULATORY PROTEIN MOC3"/>
    <property type="match status" value="1"/>
</dbReference>
<keyword evidence="3" id="KW-0805">Transcription regulation</keyword>
<sequence>MIKEMVLATSSLIESNELRLSLLQENLVYQANYKRVIRHLTSAKVPSTEYILMACLLLACCDFCLGEFQTGMQHITSGIRILDGWYRSYLMNKVTTQEVNLILTELAPLFASVVQKIPTYGLSVGLHPGIMLKLVPSRELPHVPKTFSNIHQARHTLDGIAHLVVKLMHPPTDLFETASLVPQLKISVEQFRTALESFESQLPPKKRDRLEVWLSLMRAHHRVLTITATVFPIPNDFSTAYVPFRSDFEAILDEYAKFILVGPRATILTQPAMSSDADRLQWHSGFIPPLFFVATRCSIPHTRLKALYLLKSLRVQEKNWNSCIAATAAETSMKHMNTPFGGQSLAGQEAITIPGCLCNQRFDWSHVRHLIETSGYQGATMTLLADCTCAMGR</sequence>
<evidence type="ECO:0000256" key="4">
    <source>
        <dbReference type="ARBA" id="ARBA00023125"/>
    </source>
</evidence>
<dbReference type="PANTHER" id="PTHR36206">
    <property type="entry name" value="ASPERCRYPTIN BIOSYNTHESIS CLUSTER-SPECIFIC TRANSCRIPTION REGULATOR ATNN-RELATED"/>
    <property type="match status" value="1"/>
</dbReference>
<evidence type="ECO:0000313" key="7">
    <source>
        <dbReference type="EMBL" id="KAJ9611416.1"/>
    </source>
</evidence>
<reference evidence="7" key="1">
    <citation type="submission" date="2022-10" db="EMBL/GenBank/DDBJ databases">
        <title>Culturing micro-colonial fungi from biological soil crusts in the Mojave desert and describing Neophaeococcomyces mojavensis, and introducing the new genera and species Taxawa tesnikishii.</title>
        <authorList>
            <person name="Kurbessoian T."/>
            <person name="Stajich J.E."/>
        </authorList>
    </citation>
    <scope>NUCLEOTIDE SEQUENCE</scope>
    <source>
        <strain evidence="7">TK_41</strain>
    </source>
</reference>
<evidence type="ECO:0000256" key="6">
    <source>
        <dbReference type="ARBA" id="ARBA00023242"/>
    </source>
</evidence>
<dbReference type="Proteomes" id="UP001172673">
    <property type="component" value="Unassembled WGS sequence"/>
</dbReference>
<keyword evidence="4" id="KW-0238">DNA-binding</keyword>
<evidence type="ECO:0000256" key="1">
    <source>
        <dbReference type="ARBA" id="ARBA00022723"/>
    </source>
</evidence>
<keyword evidence="1" id="KW-0479">Metal-binding</keyword>
<name>A0AA39CKN3_9EURO</name>
<dbReference type="EMBL" id="JAPDRK010000006">
    <property type="protein sequence ID" value="KAJ9611416.1"/>
    <property type="molecule type" value="Genomic_DNA"/>
</dbReference>
<organism evidence="7 8">
    <name type="scientific">Cladophialophora chaetospira</name>
    <dbReference type="NCBI Taxonomy" id="386627"/>
    <lineage>
        <taxon>Eukaryota</taxon>
        <taxon>Fungi</taxon>
        <taxon>Dikarya</taxon>
        <taxon>Ascomycota</taxon>
        <taxon>Pezizomycotina</taxon>
        <taxon>Eurotiomycetes</taxon>
        <taxon>Chaetothyriomycetidae</taxon>
        <taxon>Chaetothyriales</taxon>
        <taxon>Herpotrichiellaceae</taxon>
        <taxon>Cladophialophora</taxon>
    </lineage>
</organism>
<dbReference type="InterPro" id="IPR052360">
    <property type="entry name" value="Transcr_Regulatory_Proteins"/>
</dbReference>
<evidence type="ECO:0000256" key="3">
    <source>
        <dbReference type="ARBA" id="ARBA00023015"/>
    </source>
</evidence>
<keyword evidence="8" id="KW-1185">Reference proteome</keyword>
<protein>
    <submittedName>
        <fullName evidence="7">Uncharacterized protein</fullName>
    </submittedName>
</protein>
<proteinExistence type="predicted"/>
<dbReference type="GO" id="GO:0003677">
    <property type="term" value="F:DNA binding"/>
    <property type="evidence" value="ECO:0007669"/>
    <property type="project" value="UniProtKB-KW"/>
</dbReference>
<accession>A0AA39CKN3</accession>
<gene>
    <name evidence="7" type="ORF">H2200_004600</name>
</gene>
<evidence type="ECO:0000256" key="2">
    <source>
        <dbReference type="ARBA" id="ARBA00022833"/>
    </source>
</evidence>
<comment type="caution">
    <text evidence="7">The sequence shown here is derived from an EMBL/GenBank/DDBJ whole genome shotgun (WGS) entry which is preliminary data.</text>
</comment>
<dbReference type="AlphaFoldDB" id="A0AA39CKN3"/>
<keyword evidence="6" id="KW-0539">Nucleus</keyword>
<dbReference type="GO" id="GO:0046872">
    <property type="term" value="F:metal ion binding"/>
    <property type="evidence" value="ECO:0007669"/>
    <property type="project" value="UniProtKB-KW"/>
</dbReference>
<keyword evidence="5" id="KW-0804">Transcription</keyword>
<evidence type="ECO:0000313" key="8">
    <source>
        <dbReference type="Proteomes" id="UP001172673"/>
    </source>
</evidence>